<dbReference type="Gene3D" id="3.40.50.720">
    <property type="entry name" value="NAD(P)-binding Rossmann-like Domain"/>
    <property type="match status" value="1"/>
</dbReference>
<feature type="domain" description="GFO/IDH/MocA-like oxidoreductase" evidence="2">
    <location>
        <begin position="123"/>
        <end position="246"/>
    </location>
</feature>
<evidence type="ECO:0000259" key="1">
    <source>
        <dbReference type="Pfam" id="PF01408"/>
    </source>
</evidence>
<dbReference type="Pfam" id="PF01408">
    <property type="entry name" value="GFO_IDH_MocA"/>
    <property type="match status" value="1"/>
</dbReference>
<dbReference type="Gene3D" id="3.30.360.10">
    <property type="entry name" value="Dihydrodipicolinate Reductase, domain 2"/>
    <property type="match status" value="1"/>
</dbReference>
<proteinExistence type="predicted"/>
<dbReference type="Pfam" id="PF22725">
    <property type="entry name" value="GFO_IDH_MocA_C3"/>
    <property type="match status" value="1"/>
</dbReference>
<dbReference type="EMBL" id="UINC01065399">
    <property type="protein sequence ID" value="SVB95022.1"/>
    <property type="molecule type" value="Genomic_DNA"/>
</dbReference>
<dbReference type="PANTHER" id="PTHR43377">
    <property type="entry name" value="BILIVERDIN REDUCTASE A"/>
    <property type="match status" value="1"/>
</dbReference>
<dbReference type="InterPro" id="IPR055170">
    <property type="entry name" value="GFO_IDH_MocA-like_dom"/>
</dbReference>
<dbReference type="SUPFAM" id="SSF55347">
    <property type="entry name" value="Glyceraldehyde-3-phosphate dehydrogenase-like, C-terminal domain"/>
    <property type="match status" value="1"/>
</dbReference>
<evidence type="ECO:0008006" key="4">
    <source>
        <dbReference type="Google" id="ProtNLM"/>
    </source>
</evidence>
<dbReference type="GO" id="GO:0000166">
    <property type="term" value="F:nucleotide binding"/>
    <property type="evidence" value="ECO:0007669"/>
    <property type="project" value="InterPro"/>
</dbReference>
<evidence type="ECO:0000259" key="2">
    <source>
        <dbReference type="Pfam" id="PF22725"/>
    </source>
</evidence>
<dbReference type="PANTHER" id="PTHR43377:SF1">
    <property type="entry name" value="BILIVERDIN REDUCTASE A"/>
    <property type="match status" value="1"/>
</dbReference>
<organism evidence="3">
    <name type="scientific">marine metagenome</name>
    <dbReference type="NCBI Taxonomy" id="408172"/>
    <lineage>
        <taxon>unclassified sequences</taxon>
        <taxon>metagenomes</taxon>
        <taxon>ecological metagenomes</taxon>
    </lineage>
</organism>
<name>A0A382I6R8_9ZZZZ</name>
<reference evidence="3" key="1">
    <citation type="submission" date="2018-05" db="EMBL/GenBank/DDBJ databases">
        <authorList>
            <person name="Lanie J.A."/>
            <person name="Ng W.-L."/>
            <person name="Kazmierczak K.M."/>
            <person name="Andrzejewski T.M."/>
            <person name="Davidsen T.M."/>
            <person name="Wayne K.J."/>
            <person name="Tettelin H."/>
            <person name="Glass J.I."/>
            <person name="Rusch D."/>
            <person name="Podicherti R."/>
            <person name="Tsui H.-C.T."/>
            <person name="Winkler M.E."/>
        </authorList>
    </citation>
    <scope>NUCLEOTIDE SEQUENCE</scope>
</reference>
<gene>
    <name evidence="3" type="ORF">METZ01_LOCUS247876</name>
</gene>
<evidence type="ECO:0000313" key="3">
    <source>
        <dbReference type="EMBL" id="SVB95022.1"/>
    </source>
</evidence>
<accession>A0A382I6R8</accession>
<dbReference type="InterPro" id="IPR000683">
    <property type="entry name" value="Gfo/Idh/MocA-like_OxRdtase_N"/>
</dbReference>
<dbReference type="AlphaFoldDB" id="A0A382I6R8"/>
<dbReference type="SUPFAM" id="SSF51735">
    <property type="entry name" value="NAD(P)-binding Rossmann-fold domains"/>
    <property type="match status" value="1"/>
</dbReference>
<dbReference type="InterPro" id="IPR036291">
    <property type="entry name" value="NAD(P)-bd_dom_sf"/>
</dbReference>
<protein>
    <recommendedName>
        <fullName evidence="4">Gfo/Idh/MocA-like oxidoreductase N-terminal domain-containing protein</fullName>
    </recommendedName>
</protein>
<feature type="domain" description="Gfo/Idh/MocA-like oxidoreductase N-terminal" evidence="1">
    <location>
        <begin position="1"/>
        <end position="111"/>
    </location>
</feature>
<dbReference type="InterPro" id="IPR051450">
    <property type="entry name" value="Gfo/Idh/MocA_Oxidoreductases"/>
</dbReference>
<sequence length="327" mass="37518">MKILVVGYGSVGKRHIKNILKISNNQIIVCTKHKDNFLRKSECLVYESLNDCLSEKPDIGLITNVTSLHTDTAIKLARSNCHLLIEKPLSHSVKNIKKLLKILEKNNSITLMGCNLRFHPCIKKIRDLILKKKIGNVISARAENGSYLPDWHPKEDYRSSYAARKDLGGGVLLTMIHELDYLIWFFGRAKDVFSITGKFSDLKISADDFSAMLIKFRNKVIAEIHLDYFQRSKIRSCKIIGTKGIIYWNSDNESVRLYNNRTKKWTVVMKLRNFDINCTYVDEISYFLKCISLKKQTMNPVSQGARTLDVALAIKKSSQIKRMVKLD</sequence>